<dbReference type="AlphaFoldDB" id="A0AAE3IMF8"/>
<dbReference type="InterPro" id="IPR008969">
    <property type="entry name" value="CarboxyPept-like_regulatory"/>
</dbReference>
<dbReference type="NCBIfam" id="TIGR04056">
    <property type="entry name" value="OMP_RagA_SusC"/>
    <property type="match status" value="1"/>
</dbReference>
<dbReference type="InterPro" id="IPR036942">
    <property type="entry name" value="Beta-barrel_TonB_sf"/>
</dbReference>
<name>A0AAE3IMF8_9BACT</name>
<dbReference type="GO" id="GO:0009279">
    <property type="term" value="C:cell outer membrane"/>
    <property type="evidence" value="ECO:0007669"/>
    <property type="project" value="UniProtKB-SubCell"/>
</dbReference>
<dbReference type="Pfam" id="PF07715">
    <property type="entry name" value="Plug"/>
    <property type="match status" value="1"/>
</dbReference>
<dbReference type="SUPFAM" id="SSF56935">
    <property type="entry name" value="Porins"/>
    <property type="match status" value="1"/>
</dbReference>
<dbReference type="Gene3D" id="2.40.170.20">
    <property type="entry name" value="TonB-dependent receptor, beta-barrel domain"/>
    <property type="match status" value="1"/>
</dbReference>
<protein>
    <submittedName>
        <fullName evidence="5">TonB-dependent receptor</fullName>
    </submittedName>
</protein>
<dbReference type="InterPro" id="IPR012910">
    <property type="entry name" value="Plug_dom"/>
</dbReference>
<dbReference type="RefSeq" id="WP_263038251.1">
    <property type="nucleotide sequence ID" value="NZ_JAOTPL010000013.1"/>
</dbReference>
<evidence type="ECO:0000313" key="5">
    <source>
        <dbReference type="EMBL" id="MCU7694765.1"/>
    </source>
</evidence>
<dbReference type="Gene3D" id="2.170.130.10">
    <property type="entry name" value="TonB-dependent receptor, plug domain"/>
    <property type="match status" value="1"/>
</dbReference>
<comment type="caution">
    <text evidence="5">The sequence shown here is derived from an EMBL/GenBank/DDBJ whole genome shotgun (WGS) entry which is preliminary data.</text>
</comment>
<accession>A0AAE3IMF8</accession>
<evidence type="ECO:0000256" key="3">
    <source>
        <dbReference type="ARBA" id="ARBA00023237"/>
    </source>
</evidence>
<feature type="domain" description="TonB-dependent receptor plug" evidence="4">
    <location>
        <begin position="127"/>
        <end position="222"/>
    </location>
</feature>
<keyword evidence="3" id="KW-0998">Cell outer membrane</keyword>
<keyword evidence="5" id="KW-0675">Receptor</keyword>
<reference evidence="5" key="1">
    <citation type="submission" date="2022-10" db="EMBL/GenBank/DDBJ databases">
        <authorList>
            <person name="Kim H.S."/>
            <person name="Kim J.-S."/>
            <person name="Suh M.K."/>
            <person name="Eom M.K."/>
            <person name="Lee J.-S."/>
        </authorList>
    </citation>
    <scope>NUCLEOTIDE SEQUENCE</scope>
    <source>
        <strain evidence="5">LIP-5</strain>
    </source>
</reference>
<dbReference type="EMBL" id="JAOTPL010000013">
    <property type="protein sequence ID" value="MCU7694765.1"/>
    <property type="molecule type" value="Genomic_DNA"/>
</dbReference>
<comment type="subcellular location">
    <subcellularLocation>
        <location evidence="1">Cell outer membrane</location>
    </subcellularLocation>
</comment>
<proteinExistence type="predicted"/>
<sequence length="1050" mass="115794">MKKQQKLFVGIKCLRLLPVGIMLLCTGIIASAQIAIKGKVTNANGEPLQGVNVLVVNAQGGTITNDNGEYNVSVPNLNSVIEFSYVGYKTTALPVNGRTVLNVTLVEDAQTLDDVVVVGYGTQRRLSITGAVSTLSDKELLKSPTIGVTNVLGSRVAGVTMLQSTGQPGYDAASLLVRGEGATYIVDGVQRSINEIDPNEIESVSVLKDATSASVYGLNATSVVIVTTKKGQSGKTNITYNGSYGISQNANQLEWLDAPGYAYWYNQARELDGDKPVFNSEQVQKMIDGVDGWGNTNWYKKVFGTGSNSHHNLNASGGNDRVKFFTSVGAFQQQGNVDKFLYDRYNFRTNVDAKITEHLLLSVGFSGREEKRDNPRYPADPNSWHNIPQQAVRSLPYVPEKWTVDGKEYYVSTPTASSPVSPLAAIYESGYARYKNTFVQSNFTLEYKAPWLEGLSFKFMGAYDRFFQFNKVLAIPYKTMLATQPNISTETISYRLFSDNSGNTSLTESSHSSTNVVTQSSIHFNRTFDKHKINFLGLAETRNEFGNGLGATGFGLDFISLAELSKITNQTGNGAEKIPSISGGSSQSRLVGYVGRLNYEYSNKYLGEFSIRRDGSYLFSGMNGARWINLPAFSLGWRINNESWFNAPWVDNLKLRGGIGKTATSAVSPFQYLNLMVIAPNQFVLGQSSQSIVYTSTLGNPNLSWAKAITYNMGLDFNAWKGLFGFEFDVFYKYQYDLLGTIAGAYPPSMGGYYFNTANVNKIDYRGFDMTLSHNNRLGDFHYGVKLIASYAKRRWLYFAGDSENTPDYRKLTGKEVGSQLGFIADGLFQSQEDIANSPTIPGAPVLPGYIRYVDRNGDGKITYAQDMGYVGKSAFPKYQTSLNLFGSWKGFDFDLLLQAGLGRTVALTGVYTADGAAGVMDNTAFTKLFYHGGNSPKFLPENSWTPDNTNAQFPRLSLVTVSSNNAYSSTFWYRPGDYLRLKSFQVGYSIPAYIMKRVGIERVRLFVQGSNLLTFSGLTKYNIDPEQPGVNNGYYPQQKTFSFGLNLSI</sequence>
<evidence type="ECO:0000256" key="1">
    <source>
        <dbReference type="ARBA" id="ARBA00004442"/>
    </source>
</evidence>
<organism evidence="5 6">
    <name type="scientific">Haoranjiania flava</name>
    <dbReference type="NCBI Taxonomy" id="1856322"/>
    <lineage>
        <taxon>Bacteria</taxon>
        <taxon>Pseudomonadati</taxon>
        <taxon>Bacteroidota</taxon>
        <taxon>Chitinophagia</taxon>
        <taxon>Chitinophagales</taxon>
        <taxon>Chitinophagaceae</taxon>
        <taxon>Haoranjiania</taxon>
    </lineage>
</organism>
<keyword evidence="2" id="KW-0472">Membrane</keyword>
<evidence type="ECO:0000313" key="6">
    <source>
        <dbReference type="Proteomes" id="UP001209317"/>
    </source>
</evidence>
<dbReference type="SUPFAM" id="SSF49464">
    <property type="entry name" value="Carboxypeptidase regulatory domain-like"/>
    <property type="match status" value="1"/>
</dbReference>
<dbReference type="InterPro" id="IPR037066">
    <property type="entry name" value="Plug_dom_sf"/>
</dbReference>
<dbReference type="Gene3D" id="2.60.40.1120">
    <property type="entry name" value="Carboxypeptidase-like, regulatory domain"/>
    <property type="match status" value="1"/>
</dbReference>
<dbReference type="Pfam" id="PF13715">
    <property type="entry name" value="CarbopepD_reg_2"/>
    <property type="match status" value="1"/>
</dbReference>
<evidence type="ECO:0000259" key="4">
    <source>
        <dbReference type="Pfam" id="PF07715"/>
    </source>
</evidence>
<keyword evidence="6" id="KW-1185">Reference proteome</keyword>
<dbReference type="Proteomes" id="UP001209317">
    <property type="component" value="Unassembled WGS sequence"/>
</dbReference>
<dbReference type="InterPro" id="IPR023996">
    <property type="entry name" value="TonB-dep_OMP_SusC/RagA"/>
</dbReference>
<evidence type="ECO:0000256" key="2">
    <source>
        <dbReference type="ARBA" id="ARBA00023136"/>
    </source>
</evidence>
<gene>
    <name evidence="5" type="ORF">OD355_09590</name>
</gene>